<dbReference type="Gene3D" id="1.20.120.1450">
    <property type="match status" value="1"/>
</dbReference>
<sequence>MNPYRIPEMARKYMDYDMIRKHTELPGFPDSIVRLLFVFLRGGRKTAEHSELYALVVSLVQVGMDTHDMIDTDSGSASESSMRARQLKVLAGDYFSGRFYHLLAQAGQLDMIRRLSEAVSEVNRLKVNLYVKMKQLRVSADDYMQARIALRSGLPRVFGDLVDERHAQAWPELLQRVSECDVLSGEMARTGCTAQFSESWGYWQLLQEGTEEEVELLTGDAEPSLVGELIDKYDLRGRLAARLRHAVDHLLSLAERIESDKLVQELRVIGESFLRPLAAPAPAFNETR</sequence>
<organism evidence="1 2">
    <name type="scientific">Paenibacillus sabuli</name>
    <dbReference type="NCBI Taxonomy" id="2772509"/>
    <lineage>
        <taxon>Bacteria</taxon>
        <taxon>Bacillati</taxon>
        <taxon>Bacillota</taxon>
        <taxon>Bacilli</taxon>
        <taxon>Bacillales</taxon>
        <taxon>Paenibacillaceae</taxon>
        <taxon>Paenibacillus</taxon>
    </lineage>
</organism>
<dbReference type="Pfam" id="PF07307">
    <property type="entry name" value="HEPPP_synt_1"/>
    <property type="match status" value="1"/>
</dbReference>
<dbReference type="GO" id="GO:0009234">
    <property type="term" value="P:menaquinone biosynthetic process"/>
    <property type="evidence" value="ECO:0007669"/>
    <property type="project" value="InterPro"/>
</dbReference>
<dbReference type="Proteomes" id="UP000621560">
    <property type="component" value="Unassembled WGS sequence"/>
</dbReference>
<comment type="caution">
    <text evidence="1">The sequence shown here is derived from an EMBL/GenBank/DDBJ whole genome shotgun (WGS) entry which is preliminary data.</text>
</comment>
<evidence type="ECO:0000313" key="2">
    <source>
        <dbReference type="Proteomes" id="UP000621560"/>
    </source>
</evidence>
<evidence type="ECO:0000313" key="1">
    <source>
        <dbReference type="EMBL" id="MBD2845169.1"/>
    </source>
</evidence>
<dbReference type="RefSeq" id="WP_190916518.1">
    <property type="nucleotide sequence ID" value="NZ_JACXIZ010000014.1"/>
</dbReference>
<dbReference type="InterPro" id="IPR009920">
    <property type="entry name" value="HEPPP_synth_su1"/>
</dbReference>
<proteinExistence type="predicted"/>
<name>A0A927BTD6_9BACL</name>
<accession>A0A927BTD6</accession>
<gene>
    <name evidence="1" type="ORF">IDH44_08190</name>
</gene>
<protein>
    <submittedName>
        <fullName evidence="1">Heptaprenyl diphosphate synthase component 1</fullName>
    </submittedName>
</protein>
<dbReference type="EMBL" id="JACXIZ010000014">
    <property type="protein sequence ID" value="MBD2845169.1"/>
    <property type="molecule type" value="Genomic_DNA"/>
</dbReference>
<dbReference type="AlphaFoldDB" id="A0A927BTD6"/>
<keyword evidence="2" id="KW-1185">Reference proteome</keyword>
<reference evidence="1" key="1">
    <citation type="submission" date="2020-09" db="EMBL/GenBank/DDBJ databases">
        <title>A novel bacterium of genus Paenibacillus, isolated from South China Sea.</title>
        <authorList>
            <person name="Huang H."/>
            <person name="Mo K."/>
            <person name="Hu Y."/>
        </authorList>
    </citation>
    <scope>NUCLEOTIDE SEQUENCE</scope>
    <source>
        <strain evidence="1">IB182496</strain>
    </source>
</reference>